<sequence length="83" mass="9343">MIVLTTLWRWSGSPAVALSLSVSAVLCASALCPLIVFHTLYVFSQVDHQHCPTLIRDLWKKVDLAKEEIHGSIRQKRNLACKK</sequence>
<organism evidence="2 3">
    <name type="scientific">Trichostrongylus colubriformis</name>
    <name type="common">Black scour worm</name>
    <dbReference type="NCBI Taxonomy" id="6319"/>
    <lineage>
        <taxon>Eukaryota</taxon>
        <taxon>Metazoa</taxon>
        <taxon>Ecdysozoa</taxon>
        <taxon>Nematoda</taxon>
        <taxon>Chromadorea</taxon>
        <taxon>Rhabditida</taxon>
        <taxon>Rhabditina</taxon>
        <taxon>Rhabditomorpha</taxon>
        <taxon>Strongyloidea</taxon>
        <taxon>Trichostrongylidae</taxon>
        <taxon>Trichostrongylus</taxon>
    </lineage>
</organism>
<feature type="transmembrane region" description="Helical" evidence="1">
    <location>
        <begin position="20"/>
        <end position="43"/>
    </location>
</feature>
<accession>A0AAN8I8A3</accession>
<evidence type="ECO:0000313" key="2">
    <source>
        <dbReference type="EMBL" id="KAK5964469.1"/>
    </source>
</evidence>
<protein>
    <submittedName>
        <fullName evidence="2">Uncharacterized protein</fullName>
    </submittedName>
</protein>
<proteinExistence type="predicted"/>
<evidence type="ECO:0000256" key="1">
    <source>
        <dbReference type="SAM" id="Phobius"/>
    </source>
</evidence>
<keyword evidence="1" id="KW-0812">Transmembrane</keyword>
<dbReference type="Proteomes" id="UP001331761">
    <property type="component" value="Unassembled WGS sequence"/>
</dbReference>
<keyword evidence="1" id="KW-1133">Transmembrane helix</keyword>
<keyword evidence="1" id="KW-0472">Membrane</keyword>
<dbReference type="EMBL" id="WIXE01025750">
    <property type="protein sequence ID" value="KAK5964469.1"/>
    <property type="molecule type" value="Genomic_DNA"/>
</dbReference>
<dbReference type="AlphaFoldDB" id="A0AAN8I8A3"/>
<name>A0AAN8I8A3_TRICO</name>
<reference evidence="2 3" key="1">
    <citation type="submission" date="2019-10" db="EMBL/GenBank/DDBJ databases">
        <title>Assembly and Annotation for the nematode Trichostrongylus colubriformis.</title>
        <authorList>
            <person name="Martin J."/>
        </authorList>
    </citation>
    <scope>NUCLEOTIDE SEQUENCE [LARGE SCALE GENOMIC DNA]</scope>
    <source>
        <strain evidence="2">G859</strain>
        <tissue evidence="2">Whole worm</tissue>
    </source>
</reference>
<comment type="caution">
    <text evidence="2">The sequence shown here is derived from an EMBL/GenBank/DDBJ whole genome shotgun (WGS) entry which is preliminary data.</text>
</comment>
<keyword evidence="3" id="KW-1185">Reference proteome</keyword>
<evidence type="ECO:0000313" key="3">
    <source>
        <dbReference type="Proteomes" id="UP001331761"/>
    </source>
</evidence>
<gene>
    <name evidence="2" type="ORF">GCK32_022131</name>
</gene>